<accession>A0A9D1NFU5</accession>
<reference evidence="2" key="1">
    <citation type="submission" date="2020-10" db="EMBL/GenBank/DDBJ databases">
        <authorList>
            <person name="Gilroy R."/>
        </authorList>
    </citation>
    <scope>NUCLEOTIDE SEQUENCE</scope>
    <source>
        <strain evidence="2">4920</strain>
    </source>
</reference>
<protein>
    <submittedName>
        <fullName evidence="2">Stage II sporulation protein R</fullName>
    </submittedName>
</protein>
<evidence type="ECO:0000313" key="2">
    <source>
        <dbReference type="EMBL" id="HIV02357.1"/>
    </source>
</evidence>
<reference evidence="2" key="2">
    <citation type="journal article" date="2021" name="PeerJ">
        <title>Extensive microbial diversity within the chicken gut microbiome revealed by metagenomics and culture.</title>
        <authorList>
            <person name="Gilroy R."/>
            <person name="Ravi A."/>
            <person name="Getino M."/>
            <person name="Pursley I."/>
            <person name="Horton D.L."/>
            <person name="Alikhan N.F."/>
            <person name="Baker D."/>
            <person name="Gharbi K."/>
            <person name="Hall N."/>
            <person name="Watson M."/>
            <person name="Adriaenssens E.M."/>
            <person name="Foster-Nyarko E."/>
            <person name="Jarju S."/>
            <person name="Secka A."/>
            <person name="Antonio M."/>
            <person name="Oren A."/>
            <person name="Chaudhuri R.R."/>
            <person name="La Ragione R."/>
            <person name="Hildebrand F."/>
            <person name="Pallen M.J."/>
        </authorList>
    </citation>
    <scope>NUCLEOTIDE SEQUENCE</scope>
    <source>
        <strain evidence="2">4920</strain>
    </source>
</reference>
<organism evidence="2 3">
    <name type="scientific">Candidatus Aphodoplasma excrementigallinarum</name>
    <dbReference type="NCBI Taxonomy" id="2840673"/>
    <lineage>
        <taxon>Bacteria</taxon>
        <taxon>Bacillati</taxon>
        <taxon>Bacillota</taxon>
        <taxon>Clostridia</taxon>
        <taxon>Eubacteriales</taxon>
        <taxon>Candidatus Aphodoplasma</taxon>
    </lineage>
</organism>
<keyword evidence="1" id="KW-0732">Signal</keyword>
<name>A0A9D1NFU5_9FIRM</name>
<dbReference type="Pfam" id="PF09551">
    <property type="entry name" value="Spore_II_R"/>
    <property type="match status" value="1"/>
</dbReference>
<evidence type="ECO:0000313" key="3">
    <source>
        <dbReference type="Proteomes" id="UP000886743"/>
    </source>
</evidence>
<dbReference type="NCBIfam" id="TIGR02837">
    <property type="entry name" value="spore_II_R"/>
    <property type="match status" value="1"/>
</dbReference>
<gene>
    <name evidence="2" type="primary">spoIIR</name>
    <name evidence="2" type="ORF">IAC74_02190</name>
</gene>
<dbReference type="Proteomes" id="UP000886743">
    <property type="component" value="Unassembled WGS sequence"/>
</dbReference>
<feature type="signal peptide" evidence="1">
    <location>
        <begin position="1"/>
        <end position="20"/>
    </location>
</feature>
<dbReference type="EMBL" id="DVOF01000065">
    <property type="protein sequence ID" value="HIV02357.1"/>
    <property type="molecule type" value="Genomic_DNA"/>
</dbReference>
<dbReference type="InterPro" id="IPR014202">
    <property type="entry name" value="Spore_II_R"/>
</dbReference>
<comment type="caution">
    <text evidence="2">The sequence shown here is derived from an EMBL/GenBank/DDBJ whole genome shotgun (WGS) entry which is preliminary data.</text>
</comment>
<feature type="chain" id="PRO_5038669148" evidence="1">
    <location>
        <begin position="21"/>
        <end position="207"/>
    </location>
</feature>
<dbReference type="AlphaFoldDB" id="A0A9D1NFU5"/>
<evidence type="ECO:0000256" key="1">
    <source>
        <dbReference type="SAM" id="SignalP"/>
    </source>
</evidence>
<sequence>MRKLAIALLFGLVVSMFAMAYADETQHEIASSVVRLHIVANSDSDGDQAVKLKVRDAIIEEFSDCLQAAQSPAQAEQIMQDNLGRAVETANRVLKENGFSYQAQASIGEVHFPVKHYENITLPPGNYRALRIVLGSGSGQNWWCVMYPPLCFTGSVEGSASQESQDTLKSSLGEENYALITDGADEDGDLPVQFKFKILEIFDFLRG</sequence>
<proteinExistence type="predicted"/>